<evidence type="ECO:0000313" key="4">
    <source>
        <dbReference type="Proteomes" id="UP000283513"/>
    </source>
</evidence>
<organism evidence="1 3">
    <name type="scientific">Roseburia intestinalis</name>
    <dbReference type="NCBI Taxonomy" id="166486"/>
    <lineage>
        <taxon>Bacteria</taxon>
        <taxon>Bacillati</taxon>
        <taxon>Bacillota</taxon>
        <taxon>Clostridia</taxon>
        <taxon>Lachnospirales</taxon>
        <taxon>Lachnospiraceae</taxon>
        <taxon>Roseburia</taxon>
    </lineage>
</organism>
<evidence type="ECO:0000313" key="1">
    <source>
        <dbReference type="EMBL" id="CUM89304.1"/>
    </source>
</evidence>
<protein>
    <submittedName>
        <fullName evidence="1">Glutaredoxin-related protein</fullName>
    </submittedName>
</protein>
<dbReference type="OrthoDB" id="5679012at2"/>
<evidence type="ECO:0000313" key="2">
    <source>
        <dbReference type="EMBL" id="RHC14984.1"/>
    </source>
</evidence>
<dbReference type="STRING" id="166486.ERS852572_00968"/>
<dbReference type="EMBL" id="QSHO01000014">
    <property type="protein sequence ID" value="RHC14984.1"/>
    <property type="molecule type" value="Genomic_DNA"/>
</dbReference>
<reference evidence="1 3" key="1">
    <citation type="submission" date="2015-09" db="EMBL/GenBank/DDBJ databases">
        <authorList>
            <consortium name="Pathogen Informatics"/>
        </authorList>
    </citation>
    <scope>NUCLEOTIDE SEQUENCE [LARGE SCALE GENOMIC DNA]</scope>
    <source>
        <strain evidence="1 3">2789STDY5834960</strain>
    </source>
</reference>
<accession>A0A173SFG1</accession>
<dbReference type="EMBL" id="CYXZ01000006">
    <property type="protein sequence ID" value="CUM89304.1"/>
    <property type="molecule type" value="Genomic_DNA"/>
</dbReference>
<dbReference type="SUPFAM" id="SSF52833">
    <property type="entry name" value="Thioredoxin-like"/>
    <property type="match status" value="1"/>
</dbReference>
<dbReference type="AlphaFoldDB" id="A0A173SFG1"/>
<sequence length="99" mass="11161">MIKVYGMPTCPDCAYIHVQIKDRTGEFEYINIGEDVQYLKEFVRLRDKEAAFDECRENGYLGIPCFVREDGFVTVVPENVGLVSRPADKTSCSIDGKGC</sequence>
<dbReference type="RefSeq" id="WP_055193539.1">
    <property type="nucleotide sequence ID" value="NZ_CABIYH010000006.1"/>
</dbReference>
<name>A0A173SFG1_9FIRM</name>
<dbReference type="Gene3D" id="3.40.30.10">
    <property type="entry name" value="Glutaredoxin"/>
    <property type="match status" value="1"/>
</dbReference>
<proteinExistence type="predicted"/>
<evidence type="ECO:0000313" key="3">
    <source>
        <dbReference type="Proteomes" id="UP000095350"/>
    </source>
</evidence>
<reference evidence="2 4" key="2">
    <citation type="submission" date="2018-08" db="EMBL/GenBank/DDBJ databases">
        <title>A genome reference for cultivated species of the human gut microbiota.</title>
        <authorList>
            <person name="Zou Y."/>
            <person name="Xue W."/>
            <person name="Luo G."/>
        </authorList>
    </citation>
    <scope>NUCLEOTIDE SEQUENCE [LARGE SCALE GENOMIC DNA]</scope>
    <source>
        <strain evidence="2 4">AM37-1AC</strain>
    </source>
</reference>
<dbReference type="InterPro" id="IPR036249">
    <property type="entry name" value="Thioredoxin-like_sf"/>
</dbReference>
<gene>
    <name evidence="2" type="ORF">DW856_14510</name>
    <name evidence="1" type="ORF">ERS852572_00968</name>
</gene>
<dbReference type="Proteomes" id="UP000095350">
    <property type="component" value="Unassembled WGS sequence"/>
</dbReference>
<dbReference type="PaxDb" id="166486-ERS852572_00968"/>
<dbReference type="Proteomes" id="UP000283513">
    <property type="component" value="Unassembled WGS sequence"/>
</dbReference>